<dbReference type="InterPro" id="IPR020904">
    <property type="entry name" value="Sc_DH/Rdtase_CS"/>
</dbReference>
<reference evidence="3" key="1">
    <citation type="submission" date="2022-07" db="EMBL/GenBank/DDBJ databases">
        <title>FELIX.</title>
        <authorList>
            <person name="Wan K.H."/>
            <person name="Park S."/>
            <person name="Lawrence Q."/>
            <person name="Eichenberger J.P."/>
            <person name="Booth B.W."/>
            <person name="Piaggio A.J."/>
            <person name="Chandler J.C."/>
            <person name="Franklin A.B."/>
            <person name="Celniker S.E."/>
        </authorList>
    </citation>
    <scope>NUCLEOTIDE SEQUENCE</scope>
    <source>
        <strain evidence="3">QA-1986 374</strain>
    </source>
</reference>
<keyword evidence="4" id="KW-1185">Reference proteome</keyword>
<dbReference type="PANTHER" id="PTHR42879:SF2">
    <property type="entry name" value="3-OXOACYL-[ACYL-CARRIER-PROTEIN] REDUCTASE FABG"/>
    <property type="match status" value="1"/>
</dbReference>
<dbReference type="EMBL" id="CP101914">
    <property type="protein sequence ID" value="UUI04757.1"/>
    <property type="molecule type" value="Genomic_DNA"/>
</dbReference>
<accession>A0ABY5JWJ1</accession>
<dbReference type="PROSITE" id="PS00061">
    <property type="entry name" value="ADH_SHORT"/>
    <property type="match status" value="1"/>
</dbReference>
<dbReference type="Proteomes" id="UP001059773">
    <property type="component" value="Chromosome"/>
</dbReference>
<dbReference type="RefSeq" id="WP_256709655.1">
    <property type="nucleotide sequence ID" value="NZ_CP101914.1"/>
</dbReference>
<dbReference type="InterPro" id="IPR050259">
    <property type="entry name" value="SDR"/>
</dbReference>
<dbReference type="PANTHER" id="PTHR42879">
    <property type="entry name" value="3-OXOACYL-(ACYL-CARRIER-PROTEIN) REDUCTASE"/>
    <property type="match status" value="1"/>
</dbReference>
<dbReference type="SUPFAM" id="SSF51735">
    <property type="entry name" value="NAD(P)-binding Rossmann-fold domains"/>
    <property type="match status" value="1"/>
</dbReference>
<evidence type="ECO:0000313" key="4">
    <source>
        <dbReference type="Proteomes" id="UP001059773"/>
    </source>
</evidence>
<protein>
    <submittedName>
        <fullName evidence="3">SDR family oxidoreductase</fullName>
    </submittedName>
</protein>
<proteinExistence type="inferred from homology"/>
<dbReference type="PRINTS" id="PR00080">
    <property type="entry name" value="SDRFAMILY"/>
</dbReference>
<gene>
    <name evidence="3" type="ORF">NP439_09020</name>
</gene>
<organism evidence="3 4">
    <name type="scientific">Oceanobacillus jeddahense</name>
    <dbReference type="NCBI Taxonomy" id="1462527"/>
    <lineage>
        <taxon>Bacteria</taxon>
        <taxon>Bacillati</taxon>
        <taxon>Bacillota</taxon>
        <taxon>Bacilli</taxon>
        <taxon>Bacillales</taxon>
        <taxon>Bacillaceae</taxon>
        <taxon>Oceanobacillus</taxon>
    </lineage>
</organism>
<dbReference type="PRINTS" id="PR00081">
    <property type="entry name" value="GDHRDH"/>
</dbReference>
<comment type="similarity">
    <text evidence="1 2">Belongs to the short-chain dehydrogenases/reductases (SDR) family.</text>
</comment>
<dbReference type="Gene3D" id="3.40.50.720">
    <property type="entry name" value="NAD(P)-binding Rossmann-like Domain"/>
    <property type="match status" value="1"/>
</dbReference>
<name>A0ABY5JWJ1_9BACI</name>
<dbReference type="CDD" id="cd05233">
    <property type="entry name" value="SDR_c"/>
    <property type="match status" value="1"/>
</dbReference>
<dbReference type="Pfam" id="PF00106">
    <property type="entry name" value="adh_short"/>
    <property type="match status" value="1"/>
</dbReference>
<dbReference type="InterPro" id="IPR036291">
    <property type="entry name" value="NAD(P)-bd_dom_sf"/>
</dbReference>
<dbReference type="InterPro" id="IPR002347">
    <property type="entry name" value="SDR_fam"/>
</dbReference>
<evidence type="ECO:0000256" key="1">
    <source>
        <dbReference type="ARBA" id="ARBA00006484"/>
    </source>
</evidence>
<evidence type="ECO:0000313" key="3">
    <source>
        <dbReference type="EMBL" id="UUI04757.1"/>
    </source>
</evidence>
<evidence type="ECO:0000256" key="2">
    <source>
        <dbReference type="RuleBase" id="RU000363"/>
    </source>
</evidence>
<sequence>MSIFAKDALADKSIIVTGASGEIGKAVVHTLVNMGANVTASGRNMGKLDYLQETETGSIQFVQADIRKPDEREHLVEKALEVNGSLYGLVNAAAASGSFGGDHLESIEEDQLTNIMETNWTATVLLTQLAYKKIALQREGAIINISSLSGIRGVKGNIPYSSSKFALIGFTQSLAVEAIEHGVRVNAICPGYVDTEMGYHAILSQANAADRSYEEQLKLIEEQIPSGHITQPAEVANITAFLLTDATRNIVGESVKMSGGVYM</sequence>